<dbReference type="KEGG" id="rcu:8275174"/>
<gene>
    <name evidence="2" type="ORF">RCOM_1251150</name>
</gene>
<sequence length="100" mass="10750">MARSIALALIFLLAFTTFVSNIQGRKLLMMTSDAEGTSSTSTVPSMFASLVFSALPKSTVRSSSPSRKGHATLDNEELFRRHLASIDRILQSVPSPGVGH</sequence>
<accession>B9S8D3</accession>
<dbReference type="PANTHER" id="PTHR37180:SF2">
    <property type="entry name" value="PRECURSOR OF CEP14"/>
    <property type="match status" value="1"/>
</dbReference>
<dbReference type="InParanoid" id="B9S8D3"/>
<dbReference type="GO" id="GO:0006995">
    <property type="term" value="P:cellular response to nitrogen starvation"/>
    <property type="evidence" value="ECO:0007669"/>
    <property type="project" value="InterPro"/>
</dbReference>
<feature type="chain" id="PRO_5002891626" evidence="1">
    <location>
        <begin position="25"/>
        <end position="100"/>
    </location>
</feature>
<evidence type="ECO:0000256" key="1">
    <source>
        <dbReference type="SAM" id="SignalP"/>
    </source>
</evidence>
<dbReference type="EMBL" id="EQ973891">
    <property type="protein sequence ID" value="EEF40110.1"/>
    <property type="molecule type" value="Genomic_DNA"/>
</dbReference>
<dbReference type="AlphaFoldDB" id="B9S8D3"/>
<dbReference type="InterPro" id="IPR038930">
    <property type="entry name" value="CEP13/CEP14"/>
</dbReference>
<reference evidence="3" key="1">
    <citation type="journal article" date="2010" name="Nat. Biotechnol.">
        <title>Draft genome sequence of the oilseed species Ricinus communis.</title>
        <authorList>
            <person name="Chan A.P."/>
            <person name="Crabtree J."/>
            <person name="Zhao Q."/>
            <person name="Lorenzi H."/>
            <person name="Orvis J."/>
            <person name="Puiu D."/>
            <person name="Melake-Berhan A."/>
            <person name="Jones K.M."/>
            <person name="Redman J."/>
            <person name="Chen G."/>
            <person name="Cahoon E.B."/>
            <person name="Gedil M."/>
            <person name="Stanke M."/>
            <person name="Haas B.J."/>
            <person name="Wortman J.R."/>
            <person name="Fraser-Liggett C.M."/>
            <person name="Ravel J."/>
            <person name="Rabinowicz P.D."/>
        </authorList>
    </citation>
    <scope>NUCLEOTIDE SEQUENCE [LARGE SCALE GENOMIC DNA]</scope>
    <source>
        <strain evidence="3">cv. Hale</strain>
    </source>
</reference>
<dbReference type="PANTHER" id="PTHR37180">
    <property type="entry name" value="PRECURSOR OF CEP14"/>
    <property type="match status" value="1"/>
</dbReference>
<evidence type="ECO:0000313" key="3">
    <source>
        <dbReference type="Proteomes" id="UP000008311"/>
    </source>
</evidence>
<dbReference type="OrthoDB" id="1915362at2759"/>
<proteinExistence type="predicted"/>
<dbReference type="Proteomes" id="UP000008311">
    <property type="component" value="Unassembled WGS sequence"/>
</dbReference>
<protein>
    <submittedName>
        <fullName evidence="2">Uncharacterized protein</fullName>
    </submittedName>
</protein>
<feature type="signal peptide" evidence="1">
    <location>
        <begin position="1"/>
        <end position="24"/>
    </location>
</feature>
<evidence type="ECO:0000313" key="2">
    <source>
        <dbReference type="EMBL" id="EEF40110.1"/>
    </source>
</evidence>
<dbReference type="GO" id="GO:0006970">
    <property type="term" value="P:response to osmotic stress"/>
    <property type="evidence" value="ECO:0007669"/>
    <property type="project" value="InterPro"/>
</dbReference>
<organism evidence="2 3">
    <name type="scientific">Ricinus communis</name>
    <name type="common">Castor bean</name>
    <dbReference type="NCBI Taxonomy" id="3988"/>
    <lineage>
        <taxon>Eukaryota</taxon>
        <taxon>Viridiplantae</taxon>
        <taxon>Streptophyta</taxon>
        <taxon>Embryophyta</taxon>
        <taxon>Tracheophyta</taxon>
        <taxon>Spermatophyta</taxon>
        <taxon>Magnoliopsida</taxon>
        <taxon>eudicotyledons</taxon>
        <taxon>Gunneridae</taxon>
        <taxon>Pentapetalae</taxon>
        <taxon>rosids</taxon>
        <taxon>fabids</taxon>
        <taxon>Malpighiales</taxon>
        <taxon>Euphorbiaceae</taxon>
        <taxon>Acalyphoideae</taxon>
        <taxon>Acalypheae</taxon>
        <taxon>Ricinus</taxon>
    </lineage>
</organism>
<dbReference type="eggNOG" id="ENOG502S78T">
    <property type="taxonomic scope" value="Eukaryota"/>
</dbReference>
<keyword evidence="1" id="KW-0732">Signal</keyword>
<keyword evidence="3" id="KW-1185">Reference proteome</keyword>
<name>B9S8D3_RICCO</name>
<dbReference type="FunCoup" id="B9S8D3">
    <property type="interactions" value="1"/>
</dbReference>